<sequence>MLQKIAVAAVVAFVLLGAVIFYLNQQQASQPVEDEFEPDFGETPGIVVSLGNPAPVPGNCPNLESSYDRDLCWSFQAGEEKNVRLCDNIVGEARNAICIEEVARQLFDKSICEQEFPSNVDRKYHCITQLAREQAEYTLCNQMPSPYKEKCAYAVGEELIGTVI</sequence>
<dbReference type="Proteomes" id="UP000809243">
    <property type="component" value="Unassembled WGS sequence"/>
</dbReference>
<comment type="caution">
    <text evidence="1">The sequence shown here is derived from an EMBL/GenBank/DDBJ whole genome shotgun (WGS) entry which is preliminary data.</text>
</comment>
<evidence type="ECO:0000313" key="1">
    <source>
        <dbReference type="EMBL" id="MBN2067304.1"/>
    </source>
</evidence>
<reference evidence="1" key="1">
    <citation type="submission" date="2021-01" db="EMBL/GenBank/DDBJ databases">
        <title>Active Sulfur Cycling in an Early Earth Analoge.</title>
        <authorList>
            <person name="Hahn C.R."/>
            <person name="Youssef N.H."/>
            <person name="Elshahed M."/>
        </authorList>
    </citation>
    <scope>NUCLEOTIDE SEQUENCE</scope>
    <source>
        <strain evidence="1">Zod_Metabat.1151</strain>
    </source>
</reference>
<protein>
    <submittedName>
        <fullName evidence="1">Uncharacterized protein</fullName>
    </submittedName>
</protein>
<name>A0A938YUC3_9ARCH</name>
<evidence type="ECO:0000313" key="2">
    <source>
        <dbReference type="Proteomes" id="UP000809243"/>
    </source>
</evidence>
<accession>A0A938YUC3</accession>
<organism evidence="1 2">
    <name type="scientific">Candidatus Iainarchaeum sp</name>
    <dbReference type="NCBI Taxonomy" id="3101447"/>
    <lineage>
        <taxon>Archaea</taxon>
        <taxon>Candidatus Iainarchaeota</taxon>
        <taxon>Candidatus Iainarchaeia</taxon>
        <taxon>Candidatus Iainarchaeales</taxon>
        <taxon>Candidatus Iainarchaeaceae</taxon>
        <taxon>Candidatus Iainarchaeum</taxon>
    </lineage>
</organism>
<dbReference type="EMBL" id="JAFGDB010000039">
    <property type="protein sequence ID" value="MBN2067304.1"/>
    <property type="molecule type" value="Genomic_DNA"/>
</dbReference>
<proteinExistence type="predicted"/>
<gene>
    <name evidence="1" type="ORF">JW744_02455</name>
</gene>
<dbReference type="AlphaFoldDB" id="A0A938YUC3"/>